<comment type="caution">
    <text evidence="1">The sequence shown here is derived from an EMBL/GenBank/DDBJ whole genome shotgun (WGS) entry which is preliminary data.</text>
</comment>
<dbReference type="SUPFAM" id="SSF48150">
    <property type="entry name" value="DNA-glycosylase"/>
    <property type="match status" value="1"/>
</dbReference>
<dbReference type="OrthoDB" id="9795156at2"/>
<dbReference type="InterPro" id="IPR052891">
    <property type="entry name" value="DNA-3mA_glycosylase"/>
</dbReference>
<sequence length="233" mass="26388">MALEKFADIYQRAAKRKGGVKRLESILATPLSKKAIASIPNDRWLSALSMKVFQSGISWKVVRNKWPQFEEVFFGFKIEPLLMMSDEQWDDKAADTRIIRHHTKVKSIRANAQMIYEASLKHGSFGQMVANWPDDDITGLWSYLKKQGQRLGGNTGPYSLRQLGVDTFILSKDVEAYLRSNKVIEGGRDTKRSLDSVNKAFAHWQKESGRSLTHISQVIAFSGGDNRVQSPIE</sequence>
<dbReference type="STRING" id="379097.SE23_15840"/>
<dbReference type="PANTHER" id="PTHR30037">
    <property type="entry name" value="DNA-3-METHYLADENINE GLYCOSYLASE 1"/>
    <property type="match status" value="1"/>
</dbReference>
<dbReference type="InterPro" id="IPR011257">
    <property type="entry name" value="DNA_glycosylase"/>
</dbReference>
<dbReference type="Proteomes" id="UP000030451">
    <property type="component" value="Unassembled WGS sequence"/>
</dbReference>
<dbReference type="PANTHER" id="PTHR30037:SF3">
    <property type="entry name" value="BLR0857 PROTEIN"/>
    <property type="match status" value="1"/>
</dbReference>
<gene>
    <name evidence="1" type="ORF">NM06_11640</name>
</gene>
<protein>
    <submittedName>
        <fullName evidence="1">3-methyladenine DNA glycosylase</fullName>
    </submittedName>
</protein>
<organism evidence="1 2">
    <name type="scientific">Photobacterium sp. (strain ATCC 43367)</name>
    <dbReference type="NCBI Taxonomy" id="379097"/>
    <lineage>
        <taxon>Bacteria</taxon>
        <taxon>Pseudomonadati</taxon>
        <taxon>Pseudomonadota</taxon>
        <taxon>Gammaproteobacteria</taxon>
        <taxon>Vibrionales</taxon>
        <taxon>Vibrionaceae</taxon>
        <taxon>Vibrio</taxon>
        <taxon>Vibrio oreintalis group</taxon>
    </lineage>
</organism>
<accession>A0A0A5HYB7</accession>
<dbReference type="Pfam" id="PF03352">
    <property type="entry name" value="Adenine_glyco"/>
    <property type="match status" value="1"/>
</dbReference>
<dbReference type="EMBL" id="JRWP01000020">
    <property type="protein sequence ID" value="KGY08491.1"/>
    <property type="molecule type" value="Genomic_DNA"/>
</dbReference>
<dbReference type="InterPro" id="IPR005019">
    <property type="entry name" value="Adenine_glyco"/>
</dbReference>
<reference evidence="1 2" key="1">
    <citation type="submission" date="2014-10" db="EMBL/GenBank/DDBJ databases">
        <title>Genome sequencing of Vibrio sinaloensis T08.</title>
        <authorList>
            <person name="Chan K.-G."/>
            <person name="Mohamad N.I."/>
        </authorList>
    </citation>
    <scope>NUCLEOTIDE SEQUENCE [LARGE SCALE GENOMIC DNA]</scope>
    <source>
        <strain evidence="1 2">T08</strain>
    </source>
</reference>
<dbReference type="GO" id="GO:0008725">
    <property type="term" value="F:DNA-3-methyladenine glycosylase activity"/>
    <property type="evidence" value="ECO:0007669"/>
    <property type="project" value="InterPro"/>
</dbReference>
<dbReference type="Gene3D" id="1.10.340.30">
    <property type="entry name" value="Hypothetical protein, domain 2"/>
    <property type="match status" value="1"/>
</dbReference>
<proteinExistence type="predicted"/>
<dbReference type="RefSeq" id="WP_038191110.1">
    <property type="nucleotide sequence ID" value="NZ_JRWP01000020.1"/>
</dbReference>
<evidence type="ECO:0000313" key="1">
    <source>
        <dbReference type="EMBL" id="KGY08491.1"/>
    </source>
</evidence>
<dbReference type="AlphaFoldDB" id="A0A0A5HYB7"/>
<name>A0A0A5HYB7_PHOS4</name>
<evidence type="ECO:0000313" key="2">
    <source>
        <dbReference type="Proteomes" id="UP000030451"/>
    </source>
</evidence>
<dbReference type="GO" id="GO:0006284">
    <property type="term" value="P:base-excision repair"/>
    <property type="evidence" value="ECO:0007669"/>
    <property type="project" value="InterPro"/>
</dbReference>